<dbReference type="EMBL" id="CAKJTJ010000009">
    <property type="protein sequence ID" value="CAG9621296.1"/>
    <property type="molecule type" value="Genomic_DNA"/>
</dbReference>
<evidence type="ECO:0000313" key="2">
    <source>
        <dbReference type="Proteomes" id="UP000789833"/>
    </source>
</evidence>
<reference evidence="1 2" key="1">
    <citation type="submission" date="2021-10" db="EMBL/GenBank/DDBJ databases">
        <authorList>
            <person name="Criscuolo A."/>
        </authorList>
    </citation>
    <scope>NUCLEOTIDE SEQUENCE [LARGE SCALE GENOMIC DNA]</scope>
    <source>
        <strain evidence="2">CIP 111883</strain>
    </source>
</reference>
<dbReference type="Proteomes" id="UP000789833">
    <property type="component" value="Unassembled WGS sequence"/>
</dbReference>
<comment type="caution">
    <text evidence="1">The sequence shown here is derived from an EMBL/GenBank/DDBJ whole genome shotgun (WGS) entry which is preliminary data.</text>
</comment>
<keyword evidence="2" id="KW-1185">Reference proteome</keyword>
<evidence type="ECO:0008006" key="3">
    <source>
        <dbReference type="Google" id="ProtNLM"/>
    </source>
</evidence>
<name>A0ABM8YNB8_9BACI</name>
<proteinExistence type="predicted"/>
<dbReference type="SUPFAM" id="SSF56112">
    <property type="entry name" value="Protein kinase-like (PK-like)"/>
    <property type="match status" value="1"/>
</dbReference>
<evidence type="ECO:0000313" key="1">
    <source>
        <dbReference type="EMBL" id="CAG9621296.1"/>
    </source>
</evidence>
<accession>A0ABM8YNB8</accession>
<sequence length="310" mass="36708">MKHLNDKTLESFLKSRIINREIIDDTKQERIIEKITTKHGDVFIKYGQDIAIRKEIEIYETYFSSPETLYVPRLLTSRYWDNSYFLALEWLDGIHPDFQNSSHVEKVFSGLGKWAANWNRRITEKPPQHYTNFEELQDLLESYTHVLEEMIGQSLALLKDCLSRIEDIIKVMESTPLTLDPGDISLLNIFMNEDEITFIDFESCKIGTMTSLVEHLGEKYQSIPHHSVHIQIALKSYLHAWNTTSNIHLNWHDFYYSQLCVRLYYKLGIYVYWIERIIRKNNIKATIEWINQDRDNLAALLENLDKKRVS</sequence>
<gene>
    <name evidence="1" type="ORF">BACCIP111883_02068</name>
</gene>
<dbReference type="RefSeq" id="WP_230501193.1">
    <property type="nucleotide sequence ID" value="NZ_CAKJTJ010000009.1"/>
</dbReference>
<protein>
    <recommendedName>
        <fullName evidence="3">Aminoglycoside phosphotransferase domain-containing protein</fullName>
    </recommendedName>
</protein>
<organism evidence="1 2">
    <name type="scientific">Sutcliffiella rhizosphaerae</name>
    <dbReference type="NCBI Taxonomy" id="2880967"/>
    <lineage>
        <taxon>Bacteria</taxon>
        <taxon>Bacillati</taxon>
        <taxon>Bacillota</taxon>
        <taxon>Bacilli</taxon>
        <taxon>Bacillales</taxon>
        <taxon>Bacillaceae</taxon>
        <taxon>Sutcliffiella</taxon>
    </lineage>
</organism>
<dbReference type="InterPro" id="IPR011009">
    <property type="entry name" value="Kinase-like_dom_sf"/>
</dbReference>